<evidence type="ECO:0000313" key="3">
    <source>
        <dbReference type="Proteomes" id="UP001151760"/>
    </source>
</evidence>
<reference evidence="2" key="1">
    <citation type="journal article" date="2022" name="Int. J. Mol. Sci.">
        <title>Draft Genome of Tanacetum Coccineum: Genomic Comparison of Closely Related Tanacetum-Family Plants.</title>
        <authorList>
            <person name="Yamashiro T."/>
            <person name="Shiraishi A."/>
            <person name="Nakayama K."/>
            <person name="Satake H."/>
        </authorList>
    </citation>
    <scope>NUCLEOTIDE SEQUENCE</scope>
</reference>
<protein>
    <submittedName>
        <fullName evidence="2">Uncharacterized protein</fullName>
    </submittedName>
</protein>
<dbReference type="Proteomes" id="UP001151760">
    <property type="component" value="Unassembled WGS sequence"/>
</dbReference>
<evidence type="ECO:0000313" key="2">
    <source>
        <dbReference type="EMBL" id="GJS80321.1"/>
    </source>
</evidence>
<dbReference type="EMBL" id="BQNB010010662">
    <property type="protein sequence ID" value="GJS80321.1"/>
    <property type="molecule type" value="Genomic_DNA"/>
</dbReference>
<keyword evidence="3" id="KW-1185">Reference proteome</keyword>
<gene>
    <name evidence="2" type="ORF">Tco_0730202</name>
</gene>
<proteinExistence type="predicted"/>
<organism evidence="2 3">
    <name type="scientific">Tanacetum coccineum</name>
    <dbReference type="NCBI Taxonomy" id="301880"/>
    <lineage>
        <taxon>Eukaryota</taxon>
        <taxon>Viridiplantae</taxon>
        <taxon>Streptophyta</taxon>
        <taxon>Embryophyta</taxon>
        <taxon>Tracheophyta</taxon>
        <taxon>Spermatophyta</taxon>
        <taxon>Magnoliopsida</taxon>
        <taxon>eudicotyledons</taxon>
        <taxon>Gunneridae</taxon>
        <taxon>Pentapetalae</taxon>
        <taxon>asterids</taxon>
        <taxon>campanulids</taxon>
        <taxon>Asterales</taxon>
        <taxon>Asteraceae</taxon>
        <taxon>Asteroideae</taxon>
        <taxon>Anthemideae</taxon>
        <taxon>Anthemidinae</taxon>
        <taxon>Tanacetum</taxon>
    </lineage>
</organism>
<feature type="region of interest" description="Disordered" evidence="1">
    <location>
        <begin position="209"/>
        <end position="240"/>
    </location>
</feature>
<reference evidence="2" key="2">
    <citation type="submission" date="2022-01" db="EMBL/GenBank/DDBJ databases">
        <authorList>
            <person name="Yamashiro T."/>
            <person name="Shiraishi A."/>
            <person name="Satake H."/>
            <person name="Nakayama K."/>
        </authorList>
    </citation>
    <scope>NUCLEOTIDE SEQUENCE</scope>
</reference>
<feature type="region of interest" description="Disordered" evidence="1">
    <location>
        <begin position="328"/>
        <end position="365"/>
    </location>
</feature>
<comment type="caution">
    <text evidence="2">The sequence shown here is derived from an EMBL/GenBank/DDBJ whole genome shotgun (WGS) entry which is preliminary data.</text>
</comment>
<feature type="compositionally biased region" description="Basic and acidic residues" evidence="1">
    <location>
        <begin position="351"/>
        <end position="362"/>
    </location>
</feature>
<name>A0ABQ4YSC2_9ASTR</name>
<feature type="compositionally biased region" description="Basic and acidic residues" evidence="1">
    <location>
        <begin position="211"/>
        <end position="221"/>
    </location>
</feature>
<accession>A0ABQ4YSC2</accession>
<evidence type="ECO:0000256" key="1">
    <source>
        <dbReference type="SAM" id="MobiDB-lite"/>
    </source>
</evidence>
<feature type="compositionally biased region" description="Basic residues" evidence="1">
    <location>
        <begin position="335"/>
        <end position="345"/>
    </location>
</feature>
<sequence length="555" mass="63086">MSNMYEDPIYDEVGTSYDSNIPSEVQDHDYYSDNVDEYHQVHETQSNVQHNYVVDSDADYTSDSNIIPYDQYVEDNEEHVVQSNVSSVRNDALMSILDEMHEQGVQSMSVNKQDKVGNDSVTSELARYKELSALYNGNEIVRTNHAPVVVHDSEDTLEIAEITRKRMLEKVKSPLCVEHKVKFAPPDYSKENYLAIFAPQRDLTPEQIFWSKDENDRKKGETSVPKPLSTPTVYPPNTPVKPCVTEGERGFEQTKRCYLTEVIPFFKTLKEHFAGVQTALFKEVKVMEEIFDQMNDEVDQNTVDKQCAEIVKKNLLIENENLIAKVNTSTEASRSKPRNNTKKNRILTAKTENKKKVEDHPRTNKSVWTKVNRVDSSISSKRVVINSNSESVCKTCNKCLNSANHDMCVIKPLNSVNATPTVKNGLNKVKHVWKVKGKLSTNGLNKAKQVWKTTCKVFTNVGYQWRPTGKKFTLGTHIGRTDRPLVSGLRLFKTYDGKSFKAQEVCGKVPRETVQASVLNVKWRLLASLQAPFLKDKKGVRLQRKGKCACQCIYG</sequence>